<feature type="domain" description="Mur ligase C-terminal" evidence="19">
    <location>
        <begin position="306"/>
        <end position="417"/>
    </location>
</feature>
<evidence type="ECO:0000256" key="16">
    <source>
        <dbReference type="ARBA" id="ARBA00047632"/>
    </source>
</evidence>
<evidence type="ECO:0000256" key="13">
    <source>
        <dbReference type="ARBA" id="ARBA00023316"/>
    </source>
</evidence>
<dbReference type="SUPFAM" id="SSF53244">
    <property type="entry name" value="MurD-like peptide ligases, peptide-binding domain"/>
    <property type="match status" value="1"/>
</dbReference>
<keyword evidence="12 17" id="KW-0573">Peptidoglycan synthesis</keyword>
<evidence type="ECO:0000256" key="8">
    <source>
        <dbReference type="ARBA" id="ARBA00022598"/>
    </source>
</evidence>
<dbReference type="SUPFAM" id="SSF51984">
    <property type="entry name" value="MurCD N-terminal domain"/>
    <property type="match status" value="1"/>
</dbReference>
<keyword evidence="7 17" id="KW-0963">Cytoplasm</keyword>
<comment type="subcellular location">
    <subcellularLocation>
        <location evidence="2 17 18">Cytoplasm</location>
    </subcellularLocation>
</comment>
<dbReference type="InterPro" id="IPR036615">
    <property type="entry name" value="Mur_ligase_C_dom_sf"/>
</dbReference>
<dbReference type="GO" id="GO:0071555">
    <property type="term" value="P:cell wall organization"/>
    <property type="evidence" value="ECO:0007669"/>
    <property type="project" value="UniProtKB-KW"/>
</dbReference>
<evidence type="ECO:0000256" key="5">
    <source>
        <dbReference type="ARBA" id="ARBA00012212"/>
    </source>
</evidence>
<evidence type="ECO:0000256" key="12">
    <source>
        <dbReference type="ARBA" id="ARBA00022984"/>
    </source>
</evidence>
<gene>
    <name evidence="17 21" type="primary">murD</name>
    <name evidence="21" type="ORF">XA3_07450</name>
</gene>
<dbReference type="InterPro" id="IPR036565">
    <property type="entry name" value="Mur-like_cat_sf"/>
</dbReference>
<accession>A0AAU9CWG5</accession>
<sequence>MKNISSFRNKKILVLGLGLSGLAAIDLLKHAGAEIFYHDDQSNSQASGTMINCQSAEELAKLHLDVLIKSPGIPLENWYVETAQKLQIPIMTELELAARFCDSHLVAVTGTNGKTTVTTLIYEMIKLAQGGHAFKAGNIGIPFSKVVQEAKSDDYIVVEASSFQLEFTQEFHPQIAVITNVFPHHLEHHHSFENYLAAKSFIFANQIKSDFLVVNGDHQDLNPYLKEAKSQLIFFSAQTNPQKAVVYVSDRAIYYKDEKICKIEDLLIRGQHNLENFIAAATVAKLLGIENQVIKKVAQTFKGVEHRLEYVGEKFSCKFYNDSKATDEEATIVALDSLNAPIVLLAGGMDRGDNFSALAQHLKNVKLVELFGENREILQKIIASSNIKIVMNNTLQEAFNDGVTHLEAGDTMLLSPASASWDQFKSFEERGKMFKKMYRELEK</sequence>
<keyword evidence="13 17" id="KW-0961">Cell wall biogenesis/degradation</keyword>
<evidence type="ECO:0000256" key="4">
    <source>
        <dbReference type="ARBA" id="ARBA00010416"/>
    </source>
</evidence>
<organism evidence="21 22">
    <name type="scientific">Xylocopilactobacillus apicola</name>
    <dbReference type="NCBI Taxonomy" id="2932184"/>
    <lineage>
        <taxon>Bacteria</taxon>
        <taxon>Bacillati</taxon>
        <taxon>Bacillota</taxon>
        <taxon>Bacilli</taxon>
        <taxon>Lactobacillales</taxon>
        <taxon>Lactobacillaceae</taxon>
        <taxon>Xylocopilactobacillus</taxon>
    </lineage>
</organism>
<dbReference type="GO" id="GO:0051301">
    <property type="term" value="P:cell division"/>
    <property type="evidence" value="ECO:0007669"/>
    <property type="project" value="UniProtKB-KW"/>
</dbReference>
<evidence type="ECO:0000256" key="3">
    <source>
        <dbReference type="ARBA" id="ARBA00004752"/>
    </source>
</evidence>
<comment type="catalytic activity">
    <reaction evidence="16 17 18">
        <text>UDP-N-acetyl-alpha-D-muramoyl-L-alanine + D-glutamate + ATP = UDP-N-acetyl-alpha-D-muramoyl-L-alanyl-D-glutamate + ADP + phosphate + H(+)</text>
        <dbReference type="Rhea" id="RHEA:16429"/>
        <dbReference type="ChEBI" id="CHEBI:15378"/>
        <dbReference type="ChEBI" id="CHEBI:29986"/>
        <dbReference type="ChEBI" id="CHEBI:30616"/>
        <dbReference type="ChEBI" id="CHEBI:43474"/>
        <dbReference type="ChEBI" id="CHEBI:83898"/>
        <dbReference type="ChEBI" id="CHEBI:83900"/>
        <dbReference type="ChEBI" id="CHEBI:456216"/>
        <dbReference type="EC" id="6.3.2.9"/>
    </reaction>
</comment>
<dbReference type="Pfam" id="PF02875">
    <property type="entry name" value="Mur_ligase_C"/>
    <property type="match status" value="1"/>
</dbReference>
<dbReference type="AlphaFoldDB" id="A0AAU9CWG5"/>
<dbReference type="GO" id="GO:0009252">
    <property type="term" value="P:peptidoglycan biosynthetic process"/>
    <property type="evidence" value="ECO:0007669"/>
    <property type="project" value="UniProtKB-UniRule"/>
</dbReference>
<name>A0AAU9CWG5_9LACO</name>
<keyword evidence="22" id="KW-1185">Reference proteome</keyword>
<evidence type="ECO:0000256" key="1">
    <source>
        <dbReference type="ARBA" id="ARBA00002734"/>
    </source>
</evidence>
<dbReference type="InterPro" id="IPR013221">
    <property type="entry name" value="Mur_ligase_cen"/>
</dbReference>
<protein>
    <recommendedName>
        <fullName evidence="6 17">UDP-N-acetylmuramoylalanine--D-glutamate ligase</fullName>
        <ecNumber evidence="5 17">6.3.2.9</ecNumber>
    </recommendedName>
    <alternativeName>
        <fullName evidence="15 17">D-glutamic acid-adding enzyme</fullName>
    </alternativeName>
    <alternativeName>
        <fullName evidence="14 17">UDP-N-acetylmuramoyl-L-alanyl-D-glutamate synthetase</fullName>
    </alternativeName>
</protein>
<dbReference type="PANTHER" id="PTHR43692">
    <property type="entry name" value="UDP-N-ACETYLMURAMOYLALANINE--D-GLUTAMATE LIGASE"/>
    <property type="match status" value="1"/>
</dbReference>
<dbReference type="Proteomes" id="UP001321861">
    <property type="component" value="Chromosome"/>
</dbReference>
<evidence type="ECO:0000256" key="6">
    <source>
        <dbReference type="ARBA" id="ARBA00015655"/>
    </source>
</evidence>
<feature type="domain" description="Mur ligase central" evidence="20">
    <location>
        <begin position="108"/>
        <end position="284"/>
    </location>
</feature>
<evidence type="ECO:0000313" key="21">
    <source>
        <dbReference type="EMBL" id="BDR58304.1"/>
    </source>
</evidence>
<dbReference type="EC" id="6.3.2.9" evidence="5 17"/>
<evidence type="ECO:0000256" key="2">
    <source>
        <dbReference type="ARBA" id="ARBA00004496"/>
    </source>
</evidence>
<comment type="similarity">
    <text evidence="4 17">Belongs to the MurCDEF family.</text>
</comment>
<dbReference type="Gene3D" id="3.90.190.20">
    <property type="entry name" value="Mur ligase, C-terminal domain"/>
    <property type="match status" value="1"/>
</dbReference>
<dbReference type="EMBL" id="AP026802">
    <property type="protein sequence ID" value="BDR58304.1"/>
    <property type="molecule type" value="Genomic_DNA"/>
</dbReference>
<comment type="pathway">
    <text evidence="3 17 18">Cell wall biogenesis; peptidoglycan biosynthesis.</text>
</comment>
<dbReference type="InterPro" id="IPR005762">
    <property type="entry name" value="MurD"/>
</dbReference>
<dbReference type="Gene3D" id="3.40.1190.10">
    <property type="entry name" value="Mur-like, catalytic domain"/>
    <property type="match status" value="1"/>
</dbReference>
<dbReference type="SUPFAM" id="SSF53623">
    <property type="entry name" value="MurD-like peptide ligases, catalytic domain"/>
    <property type="match status" value="1"/>
</dbReference>
<dbReference type="InterPro" id="IPR004101">
    <property type="entry name" value="Mur_ligase_C"/>
</dbReference>
<dbReference type="HAMAP" id="MF_00639">
    <property type="entry name" value="MurD"/>
    <property type="match status" value="1"/>
</dbReference>
<evidence type="ECO:0000256" key="15">
    <source>
        <dbReference type="ARBA" id="ARBA00032324"/>
    </source>
</evidence>
<comment type="function">
    <text evidence="1 17 18">Cell wall formation. Catalyzes the addition of glutamate to the nucleotide precursor UDP-N-acetylmuramoyl-L-alanine (UMA).</text>
</comment>
<keyword evidence="17 18" id="KW-0131">Cell cycle</keyword>
<keyword evidence="11 17" id="KW-0133">Cell shape</keyword>
<dbReference type="Pfam" id="PF08245">
    <property type="entry name" value="Mur_ligase_M"/>
    <property type="match status" value="1"/>
</dbReference>
<dbReference type="GO" id="GO:0005524">
    <property type="term" value="F:ATP binding"/>
    <property type="evidence" value="ECO:0007669"/>
    <property type="project" value="UniProtKB-UniRule"/>
</dbReference>
<dbReference type="RefSeq" id="WP_317636217.1">
    <property type="nucleotide sequence ID" value="NZ_AP026802.1"/>
</dbReference>
<dbReference type="Gene3D" id="3.40.50.720">
    <property type="entry name" value="NAD(P)-binding Rossmann-like Domain"/>
    <property type="match status" value="1"/>
</dbReference>
<evidence type="ECO:0000256" key="9">
    <source>
        <dbReference type="ARBA" id="ARBA00022741"/>
    </source>
</evidence>
<feature type="binding site" evidence="17">
    <location>
        <begin position="110"/>
        <end position="116"/>
    </location>
    <ligand>
        <name>ATP</name>
        <dbReference type="ChEBI" id="CHEBI:30616"/>
    </ligand>
</feature>
<evidence type="ECO:0000256" key="11">
    <source>
        <dbReference type="ARBA" id="ARBA00022960"/>
    </source>
</evidence>
<evidence type="ECO:0000259" key="20">
    <source>
        <dbReference type="Pfam" id="PF08245"/>
    </source>
</evidence>
<dbReference type="GO" id="GO:0005737">
    <property type="term" value="C:cytoplasm"/>
    <property type="evidence" value="ECO:0007669"/>
    <property type="project" value="UniProtKB-SubCell"/>
</dbReference>
<evidence type="ECO:0000256" key="7">
    <source>
        <dbReference type="ARBA" id="ARBA00022490"/>
    </source>
</evidence>
<keyword evidence="10 17" id="KW-0067">ATP-binding</keyword>
<dbReference type="NCBIfam" id="TIGR01087">
    <property type="entry name" value="murD"/>
    <property type="match status" value="1"/>
</dbReference>
<keyword evidence="8 17" id="KW-0436">Ligase</keyword>
<evidence type="ECO:0000256" key="14">
    <source>
        <dbReference type="ARBA" id="ARBA00030398"/>
    </source>
</evidence>
<keyword evidence="17 18" id="KW-0132">Cell division</keyword>
<keyword evidence="9 17" id="KW-0547">Nucleotide-binding</keyword>
<evidence type="ECO:0000256" key="10">
    <source>
        <dbReference type="ARBA" id="ARBA00022840"/>
    </source>
</evidence>
<dbReference type="PANTHER" id="PTHR43692:SF1">
    <property type="entry name" value="UDP-N-ACETYLMURAMOYLALANINE--D-GLUTAMATE LIGASE"/>
    <property type="match status" value="1"/>
</dbReference>
<evidence type="ECO:0000256" key="18">
    <source>
        <dbReference type="RuleBase" id="RU003664"/>
    </source>
</evidence>
<reference evidence="21 22" key="1">
    <citation type="journal article" date="2023" name="Microbiol. Spectr.">
        <title>Symbiosis of Carpenter Bees with Uncharacterized Lactic Acid Bacteria Showing NAD Auxotrophy.</title>
        <authorList>
            <person name="Kawasaki S."/>
            <person name="Ozawa K."/>
            <person name="Mori T."/>
            <person name="Yamamoto A."/>
            <person name="Ito M."/>
            <person name="Ohkuma M."/>
            <person name="Sakamoto M."/>
            <person name="Matsutani M."/>
        </authorList>
    </citation>
    <scope>NUCLEOTIDE SEQUENCE [LARGE SCALE GENOMIC DNA]</scope>
    <source>
        <strain evidence="21 22">XA3</strain>
    </source>
</reference>
<evidence type="ECO:0000256" key="17">
    <source>
        <dbReference type="HAMAP-Rule" id="MF_00639"/>
    </source>
</evidence>
<evidence type="ECO:0000313" key="22">
    <source>
        <dbReference type="Proteomes" id="UP001321861"/>
    </source>
</evidence>
<dbReference type="GO" id="GO:0008764">
    <property type="term" value="F:UDP-N-acetylmuramoylalanine-D-glutamate ligase activity"/>
    <property type="evidence" value="ECO:0007669"/>
    <property type="project" value="UniProtKB-UniRule"/>
</dbReference>
<proteinExistence type="inferred from homology"/>
<dbReference type="KEGG" id="xap:XA3_07450"/>
<dbReference type="GO" id="GO:0008360">
    <property type="term" value="P:regulation of cell shape"/>
    <property type="evidence" value="ECO:0007669"/>
    <property type="project" value="UniProtKB-KW"/>
</dbReference>
<evidence type="ECO:0000259" key="19">
    <source>
        <dbReference type="Pfam" id="PF02875"/>
    </source>
</evidence>